<comment type="caution">
    <text evidence="1">The sequence shown here is derived from an EMBL/GenBank/DDBJ whole genome shotgun (WGS) entry which is preliminary data.</text>
</comment>
<accession>A0A976FNR7</accession>
<protein>
    <submittedName>
        <fullName evidence="1">Uncharacterized protein</fullName>
    </submittedName>
</protein>
<dbReference type="GeneID" id="94344647"/>
<dbReference type="EMBL" id="SHOA02000019">
    <property type="protein sequence ID" value="TDH69996.1"/>
    <property type="molecule type" value="Genomic_DNA"/>
</dbReference>
<dbReference type="KEGG" id="blac:94344647"/>
<proteinExistence type="predicted"/>
<evidence type="ECO:0000313" key="2">
    <source>
        <dbReference type="Proteomes" id="UP000294530"/>
    </source>
</evidence>
<reference evidence="1 2" key="1">
    <citation type="journal article" date="2021" name="Genome Biol.">
        <title>AFLAP: assembly-free linkage analysis pipeline using k-mers from genome sequencing data.</title>
        <authorList>
            <person name="Fletcher K."/>
            <person name="Zhang L."/>
            <person name="Gil J."/>
            <person name="Han R."/>
            <person name="Cavanaugh K."/>
            <person name="Michelmore R."/>
        </authorList>
    </citation>
    <scope>NUCLEOTIDE SEQUENCE [LARGE SCALE GENOMIC DNA]</scope>
    <source>
        <strain evidence="1 2">SF5</strain>
    </source>
</reference>
<name>A0A976FNR7_BRELC</name>
<evidence type="ECO:0000313" key="1">
    <source>
        <dbReference type="EMBL" id="TDH69996.1"/>
    </source>
</evidence>
<sequence length="80" mass="9327">MLRLFGFTIEIWFIGILPLPNSKLIKVTVTRRMEFLIGYRYDVVGCHTYFPKKHITGFLFDVKMNETIKLVAMTAGISER</sequence>
<dbReference type="Proteomes" id="UP000294530">
    <property type="component" value="Unassembled WGS sequence"/>
</dbReference>
<organism evidence="1 2">
    <name type="scientific">Bremia lactucae</name>
    <name type="common">Lettuce downy mildew</name>
    <dbReference type="NCBI Taxonomy" id="4779"/>
    <lineage>
        <taxon>Eukaryota</taxon>
        <taxon>Sar</taxon>
        <taxon>Stramenopiles</taxon>
        <taxon>Oomycota</taxon>
        <taxon>Peronosporomycetes</taxon>
        <taxon>Peronosporales</taxon>
        <taxon>Peronosporaceae</taxon>
        <taxon>Bremia</taxon>
    </lineage>
</organism>
<dbReference type="RefSeq" id="XP_067819495.1">
    <property type="nucleotide sequence ID" value="XM_067958976.1"/>
</dbReference>
<dbReference type="AlphaFoldDB" id="A0A976FNR7"/>
<gene>
    <name evidence="1" type="ORF">CCR75_000871</name>
</gene>
<keyword evidence="2" id="KW-1185">Reference proteome</keyword>